<keyword evidence="2" id="KW-1003">Cell membrane</keyword>
<dbReference type="PANTHER" id="PTHR30250:SF11">
    <property type="entry name" value="O-ANTIGEN TRANSPORTER-RELATED"/>
    <property type="match status" value="1"/>
</dbReference>
<organism evidence="7 8">
    <name type="scientific">Chryseobacterium nematophagum</name>
    <dbReference type="NCBI Taxonomy" id="2305228"/>
    <lineage>
        <taxon>Bacteria</taxon>
        <taxon>Pseudomonadati</taxon>
        <taxon>Bacteroidota</taxon>
        <taxon>Flavobacteriia</taxon>
        <taxon>Flavobacteriales</taxon>
        <taxon>Weeksellaceae</taxon>
        <taxon>Chryseobacterium group</taxon>
        <taxon>Chryseobacterium</taxon>
    </lineage>
</organism>
<evidence type="ECO:0000256" key="1">
    <source>
        <dbReference type="ARBA" id="ARBA00004651"/>
    </source>
</evidence>
<sequence length="431" mass="49133">MIVNKLIERFNNPIYKDSVWAIIGNLSLRGLGLLGSIFVARILGSKIFGEYGAIKNTIVSIAIFTTFGLGYTATKYIADLASSRSKQIHQFITKSIKITFILSLTISLFMIILPKIVSEDILKTPHLTNLIRYVSVWVIFNALTTLQIGIISGFGEYKNMAKINTVVGLFTFATSVIFTWFYRLEGAIFSLIISQIFNYFLYYLLLRKIKKKYHFIEESETNDISYKSIINFSLPIALQEMVYSLTSWLLTILIIKFSNFSELGVYTAAIQWSSVVLFIPVVLRNVILSNLSKEKDQKNHNNVIKKMLMLNLVFTLVPIVIIFLFSGTIKNVYGESFSKINSVLYIALFSTIFISLNSVYSQAYMSVGKNWIMFVFRLFRDMTIIGLGIYLMVNDKFLGGAMSMAWATLLANLLFLAFMAVYYHKKLNRYG</sequence>
<evidence type="ECO:0000256" key="4">
    <source>
        <dbReference type="ARBA" id="ARBA00022989"/>
    </source>
</evidence>
<comment type="caution">
    <text evidence="7">The sequence shown here is derived from an EMBL/GenBank/DDBJ whole genome shotgun (WGS) entry which is preliminary data.</text>
</comment>
<evidence type="ECO:0000313" key="7">
    <source>
        <dbReference type="EMBL" id="RNA61670.1"/>
    </source>
</evidence>
<dbReference type="OrthoDB" id="1224790at2"/>
<feature type="transmembrane region" description="Helical" evidence="6">
    <location>
        <begin position="20"/>
        <end position="43"/>
    </location>
</feature>
<dbReference type="GO" id="GO:0005886">
    <property type="term" value="C:plasma membrane"/>
    <property type="evidence" value="ECO:0007669"/>
    <property type="project" value="UniProtKB-SubCell"/>
</dbReference>
<keyword evidence="4 6" id="KW-1133">Transmembrane helix</keyword>
<protein>
    <recommendedName>
        <fullName evidence="9">Polysaccharide biosynthesis protein</fullName>
    </recommendedName>
</protein>
<comment type="subcellular location">
    <subcellularLocation>
        <location evidence="1">Cell membrane</location>
        <topology evidence="1">Multi-pass membrane protein</topology>
    </subcellularLocation>
</comment>
<feature type="transmembrane region" description="Helical" evidence="6">
    <location>
        <begin position="188"/>
        <end position="206"/>
    </location>
</feature>
<feature type="transmembrane region" description="Helical" evidence="6">
    <location>
        <begin position="371"/>
        <end position="392"/>
    </location>
</feature>
<feature type="transmembrane region" description="Helical" evidence="6">
    <location>
        <begin position="340"/>
        <end position="359"/>
    </location>
</feature>
<dbReference type="InterPro" id="IPR050833">
    <property type="entry name" value="Poly_Biosynth_Transport"/>
</dbReference>
<dbReference type="RefSeq" id="WP_122635796.1">
    <property type="nucleotide sequence ID" value="NZ_QWIU01000002.1"/>
</dbReference>
<dbReference type="PANTHER" id="PTHR30250">
    <property type="entry name" value="PST FAMILY PREDICTED COLANIC ACID TRANSPORTER"/>
    <property type="match status" value="1"/>
</dbReference>
<dbReference type="EMBL" id="QWIU01000002">
    <property type="protein sequence ID" value="RNA61670.1"/>
    <property type="molecule type" value="Genomic_DNA"/>
</dbReference>
<keyword evidence="3 6" id="KW-0812">Transmembrane</keyword>
<evidence type="ECO:0000256" key="5">
    <source>
        <dbReference type="ARBA" id="ARBA00023136"/>
    </source>
</evidence>
<evidence type="ECO:0000256" key="6">
    <source>
        <dbReference type="SAM" id="Phobius"/>
    </source>
</evidence>
<feature type="transmembrane region" description="Helical" evidence="6">
    <location>
        <begin position="236"/>
        <end position="257"/>
    </location>
</feature>
<name>A0A3M7THJ6_9FLAO</name>
<evidence type="ECO:0008006" key="9">
    <source>
        <dbReference type="Google" id="ProtNLM"/>
    </source>
</evidence>
<evidence type="ECO:0000256" key="3">
    <source>
        <dbReference type="ARBA" id="ARBA00022692"/>
    </source>
</evidence>
<feature type="transmembrane region" description="Helical" evidence="6">
    <location>
        <begin position="58"/>
        <end position="78"/>
    </location>
</feature>
<dbReference type="AlphaFoldDB" id="A0A3M7THJ6"/>
<feature type="transmembrane region" description="Helical" evidence="6">
    <location>
        <begin position="98"/>
        <end position="118"/>
    </location>
</feature>
<evidence type="ECO:0000256" key="2">
    <source>
        <dbReference type="ARBA" id="ARBA00022475"/>
    </source>
</evidence>
<feature type="transmembrane region" description="Helical" evidence="6">
    <location>
        <begin position="130"/>
        <end position="151"/>
    </location>
</feature>
<proteinExistence type="predicted"/>
<reference evidence="7 8" key="1">
    <citation type="submission" date="2018-08" db="EMBL/GenBank/DDBJ databases">
        <title>Chryseobacterium nematophagum: a novel matrix digesting pathogen of nematodes.</title>
        <authorList>
            <person name="Page A."/>
            <person name="Roberts M."/>
            <person name="Felix M.-A."/>
            <person name="Weir W."/>
        </authorList>
    </citation>
    <scope>NUCLEOTIDE SEQUENCE [LARGE SCALE GENOMIC DNA]</scope>
    <source>
        <strain evidence="7 8">JUb129</strain>
    </source>
</reference>
<feature type="transmembrane region" description="Helical" evidence="6">
    <location>
        <begin position="163"/>
        <end position="182"/>
    </location>
</feature>
<accession>A0A3M7THJ6</accession>
<gene>
    <name evidence="7" type="ORF">D1631_06890</name>
</gene>
<dbReference type="InterPro" id="IPR002797">
    <property type="entry name" value="Polysacc_synth"/>
</dbReference>
<keyword evidence="5 6" id="KW-0472">Membrane</keyword>
<feature type="transmembrane region" description="Helical" evidence="6">
    <location>
        <begin position="263"/>
        <end position="287"/>
    </location>
</feature>
<evidence type="ECO:0000313" key="8">
    <source>
        <dbReference type="Proteomes" id="UP000278775"/>
    </source>
</evidence>
<dbReference type="Pfam" id="PF01943">
    <property type="entry name" value="Polysacc_synt"/>
    <property type="match status" value="1"/>
</dbReference>
<feature type="transmembrane region" description="Helical" evidence="6">
    <location>
        <begin position="404"/>
        <end position="423"/>
    </location>
</feature>
<dbReference type="Proteomes" id="UP000278775">
    <property type="component" value="Unassembled WGS sequence"/>
</dbReference>
<feature type="transmembrane region" description="Helical" evidence="6">
    <location>
        <begin position="308"/>
        <end position="328"/>
    </location>
</feature>